<feature type="transmembrane region" description="Helical" evidence="8">
    <location>
        <begin position="49"/>
        <end position="69"/>
    </location>
</feature>
<feature type="transmembrane region" description="Helical" evidence="8">
    <location>
        <begin position="321"/>
        <end position="338"/>
    </location>
</feature>
<evidence type="ECO:0000256" key="6">
    <source>
        <dbReference type="ARBA" id="ARBA00022989"/>
    </source>
</evidence>
<dbReference type="NCBIfam" id="TIGR00842">
    <property type="entry name" value="bcct"/>
    <property type="match status" value="1"/>
</dbReference>
<evidence type="ECO:0000256" key="1">
    <source>
        <dbReference type="ARBA" id="ARBA00004651"/>
    </source>
</evidence>
<feature type="transmembrane region" description="Helical" evidence="8">
    <location>
        <begin position="260"/>
        <end position="280"/>
    </location>
</feature>
<dbReference type="RefSeq" id="WP_079489077.1">
    <property type="nucleotide sequence ID" value="NZ_FUZT01000001.1"/>
</dbReference>
<reference evidence="9 10" key="1">
    <citation type="submission" date="2017-02" db="EMBL/GenBank/DDBJ databases">
        <authorList>
            <person name="Peterson S.W."/>
        </authorList>
    </citation>
    <scope>NUCLEOTIDE SEQUENCE [LARGE SCALE GENOMIC DNA]</scope>
    <source>
        <strain evidence="9 10">M1</strain>
    </source>
</reference>
<evidence type="ECO:0000256" key="8">
    <source>
        <dbReference type="SAM" id="Phobius"/>
    </source>
</evidence>
<feature type="transmembrane region" description="Helical" evidence="8">
    <location>
        <begin position="408"/>
        <end position="432"/>
    </location>
</feature>
<evidence type="ECO:0000313" key="10">
    <source>
        <dbReference type="Proteomes" id="UP000190285"/>
    </source>
</evidence>
<dbReference type="EMBL" id="FUZT01000001">
    <property type="protein sequence ID" value="SKC39650.1"/>
    <property type="molecule type" value="Genomic_DNA"/>
</dbReference>
<evidence type="ECO:0000313" key="9">
    <source>
        <dbReference type="EMBL" id="SKC39650.1"/>
    </source>
</evidence>
<name>A0A1T5IKL9_9FIRM</name>
<feature type="transmembrane region" description="Helical" evidence="8">
    <location>
        <begin position="90"/>
        <end position="109"/>
    </location>
</feature>
<organism evidence="9 10">
    <name type="scientific">Maledivibacter halophilus</name>
    <dbReference type="NCBI Taxonomy" id="36842"/>
    <lineage>
        <taxon>Bacteria</taxon>
        <taxon>Bacillati</taxon>
        <taxon>Bacillota</taxon>
        <taxon>Clostridia</taxon>
        <taxon>Peptostreptococcales</taxon>
        <taxon>Caminicellaceae</taxon>
        <taxon>Maledivibacter</taxon>
    </lineage>
</organism>
<dbReference type="STRING" id="36842.SAMN02194393_00491"/>
<evidence type="ECO:0000256" key="5">
    <source>
        <dbReference type="ARBA" id="ARBA00022692"/>
    </source>
</evidence>
<dbReference type="Proteomes" id="UP000190285">
    <property type="component" value="Unassembled WGS sequence"/>
</dbReference>
<dbReference type="InterPro" id="IPR000060">
    <property type="entry name" value="BCCT_transptr"/>
</dbReference>
<keyword evidence="5 8" id="KW-0812">Transmembrane</keyword>
<sequence length="523" mass="57888">MSKFWGKIDKFVFWLSAIICIIFVAWSILSPEGMKNTFSLLFDFYISNFGWAYLLAEALFVGVAIAIAFSKYGKIRLSKDNEKPDFSTGSWFAMLFSGAMGIGLVFWSVSEPIMHFADPAFGTASTAESARLAMNYTFFHWGFHPWASYAAVALPLAYFQFRKGMPGLISSIFYPLIGEKVKGPIGKAIDTFVVTLTLFGVASSFGLGAMQVNTGLNLVYGIPNTVATAIIIIIICTFLFTLSTAVGIEKGMKRLSNTNMLLAFFLMVFVLFIGPTKYIVKVFVEGVGDYLQNIVWMSFFTDAQGTVAKHSGYDWVGTWTVFYWAWWLTWAPFVGSFIARISKGRTVKEFLLGIFVFPSLLSFVWFSIMGGSALHIELFGAGGITQATLNELTSAIFVTFNHFPLSQLLSLLAMVVVLIFFLTSADCATLVVSMMTSGGDLEPFYGLKIFWGIIVGALASMFVIAGGLQAVQTLSFALSFPFVIIMVLMLISLFKAFKQEKISLHHVNPIVKNEKEETLVFDK</sequence>
<feature type="transmembrane region" description="Helical" evidence="8">
    <location>
        <begin position="12"/>
        <end position="29"/>
    </location>
</feature>
<evidence type="ECO:0000256" key="7">
    <source>
        <dbReference type="ARBA" id="ARBA00023136"/>
    </source>
</evidence>
<dbReference type="GO" id="GO:0022857">
    <property type="term" value="F:transmembrane transporter activity"/>
    <property type="evidence" value="ECO:0007669"/>
    <property type="project" value="InterPro"/>
</dbReference>
<keyword evidence="4" id="KW-1003">Cell membrane</keyword>
<protein>
    <submittedName>
        <fullName evidence="9">Glycine betaine transporter</fullName>
    </submittedName>
</protein>
<comment type="subcellular location">
    <subcellularLocation>
        <location evidence="1">Cell membrane</location>
        <topology evidence="1">Multi-pass membrane protein</topology>
    </subcellularLocation>
</comment>
<keyword evidence="10" id="KW-1185">Reference proteome</keyword>
<evidence type="ECO:0000256" key="3">
    <source>
        <dbReference type="ARBA" id="ARBA00022448"/>
    </source>
</evidence>
<dbReference type="GO" id="GO:0005886">
    <property type="term" value="C:plasma membrane"/>
    <property type="evidence" value="ECO:0007669"/>
    <property type="project" value="UniProtKB-SubCell"/>
</dbReference>
<evidence type="ECO:0000256" key="2">
    <source>
        <dbReference type="ARBA" id="ARBA00005658"/>
    </source>
</evidence>
<keyword evidence="6 8" id="KW-1133">Transmembrane helix</keyword>
<dbReference type="PANTHER" id="PTHR30047">
    <property type="entry name" value="HIGH-AFFINITY CHOLINE TRANSPORT PROTEIN-RELATED"/>
    <property type="match status" value="1"/>
</dbReference>
<feature type="transmembrane region" description="Helical" evidence="8">
    <location>
        <begin position="188"/>
        <end position="207"/>
    </location>
</feature>
<comment type="similarity">
    <text evidence="2">Belongs to the BCCT transporter (TC 2.A.15) family.</text>
</comment>
<proteinExistence type="inferred from homology"/>
<dbReference type="PANTHER" id="PTHR30047:SF7">
    <property type="entry name" value="HIGH-AFFINITY CHOLINE TRANSPORT PROTEIN"/>
    <property type="match status" value="1"/>
</dbReference>
<keyword evidence="7 8" id="KW-0472">Membrane</keyword>
<feature type="transmembrane region" description="Helical" evidence="8">
    <location>
        <begin position="227"/>
        <end position="248"/>
    </location>
</feature>
<gene>
    <name evidence="9" type="ORF">SAMN02194393_00491</name>
</gene>
<feature type="transmembrane region" description="Helical" evidence="8">
    <location>
        <begin position="474"/>
        <end position="494"/>
    </location>
</feature>
<evidence type="ECO:0000256" key="4">
    <source>
        <dbReference type="ARBA" id="ARBA00022475"/>
    </source>
</evidence>
<dbReference type="Pfam" id="PF02028">
    <property type="entry name" value="BCCT"/>
    <property type="match status" value="1"/>
</dbReference>
<dbReference type="AlphaFoldDB" id="A0A1T5IKL9"/>
<keyword evidence="3" id="KW-0813">Transport</keyword>
<feature type="transmembrane region" description="Helical" evidence="8">
    <location>
        <begin position="444"/>
        <end position="468"/>
    </location>
</feature>
<feature type="transmembrane region" description="Helical" evidence="8">
    <location>
        <begin position="138"/>
        <end position="159"/>
    </location>
</feature>
<feature type="transmembrane region" description="Helical" evidence="8">
    <location>
        <begin position="350"/>
        <end position="368"/>
    </location>
</feature>
<dbReference type="OrthoDB" id="9775735at2"/>
<accession>A0A1T5IKL9</accession>